<evidence type="ECO:0000313" key="3">
    <source>
        <dbReference type="Proteomes" id="UP001597115"/>
    </source>
</evidence>
<evidence type="ECO:0000313" key="2">
    <source>
        <dbReference type="EMBL" id="MFD1610192.1"/>
    </source>
</evidence>
<gene>
    <name evidence="2" type="ORF">ACFSCW_00095</name>
</gene>
<dbReference type="SUPFAM" id="SSF55729">
    <property type="entry name" value="Acyl-CoA N-acyltransferases (Nat)"/>
    <property type="match status" value="1"/>
</dbReference>
<organism evidence="2 3">
    <name type="scientific">Sphingomonas tabacisoli</name>
    <dbReference type="NCBI Taxonomy" id="2249466"/>
    <lineage>
        <taxon>Bacteria</taxon>
        <taxon>Pseudomonadati</taxon>
        <taxon>Pseudomonadota</taxon>
        <taxon>Alphaproteobacteria</taxon>
        <taxon>Sphingomonadales</taxon>
        <taxon>Sphingomonadaceae</taxon>
        <taxon>Sphingomonas</taxon>
    </lineage>
</organism>
<comment type="caution">
    <text evidence="2">The sequence shown here is derived from an EMBL/GenBank/DDBJ whole genome shotgun (WGS) entry which is preliminary data.</text>
</comment>
<dbReference type="Gene3D" id="3.40.630.30">
    <property type="match status" value="1"/>
</dbReference>
<dbReference type="CDD" id="cd04301">
    <property type="entry name" value="NAT_SF"/>
    <property type="match status" value="1"/>
</dbReference>
<proteinExistence type="predicted"/>
<feature type="domain" description="N-acetyltransferase" evidence="1">
    <location>
        <begin position="85"/>
        <end position="225"/>
    </location>
</feature>
<evidence type="ECO:0000259" key="1">
    <source>
        <dbReference type="PROSITE" id="PS51186"/>
    </source>
</evidence>
<dbReference type="RefSeq" id="WP_380885641.1">
    <property type="nucleotide sequence ID" value="NZ_JBHUDY010000001.1"/>
</dbReference>
<sequence>MTTTHPLDRPVWNALTTRQASLAVGNARALRFRPEINLFAAAADPGDAEAISALLPETGAIGLVEAGETPPIPGARIRKRAVVNQMVAERSPGVAEGFDYLVLGDADAAEMLALATLTEPGPFFSETHRMGHFIGLRERGRLVAMAGQRMRVPGFTEVSGVCTHPDSRGRGYAGKLMRVLIERIVGEGDAAFLHVYPDNFGAIGLYETLGFRFRAQLTFTVLSRA</sequence>
<keyword evidence="3" id="KW-1185">Reference proteome</keyword>
<dbReference type="InterPro" id="IPR000182">
    <property type="entry name" value="GNAT_dom"/>
</dbReference>
<accession>A0ABW4HYB0</accession>
<dbReference type="EMBL" id="JBHUDY010000001">
    <property type="protein sequence ID" value="MFD1610192.1"/>
    <property type="molecule type" value="Genomic_DNA"/>
</dbReference>
<dbReference type="Pfam" id="PF08445">
    <property type="entry name" value="FR47"/>
    <property type="match status" value="1"/>
</dbReference>
<reference evidence="3" key="1">
    <citation type="journal article" date="2019" name="Int. J. Syst. Evol. Microbiol.">
        <title>The Global Catalogue of Microorganisms (GCM) 10K type strain sequencing project: providing services to taxonomists for standard genome sequencing and annotation.</title>
        <authorList>
            <consortium name="The Broad Institute Genomics Platform"/>
            <consortium name="The Broad Institute Genome Sequencing Center for Infectious Disease"/>
            <person name="Wu L."/>
            <person name="Ma J."/>
        </authorList>
    </citation>
    <scope>NUCLEOTIDE SEQUENCE [LARGE SCALE GENOMIC DNA]</scope>
    <source>
        <strain evidence="3">CGMCC 1.16275</strain>
    </source>
</reference>
<dbReference type="InterPro" id="IPR013653">
    <property type="entry name" value="GCN5-like_dom"/>
</dbReference>
<protein>
    <submittedName>
        <fullName evidence="2">GNAT family N-acetyltransferase</fullName>
    </submittedName>
</protein>
<dbReference type="Proteomes" id="UP001597115">
    <property type="component" value="Unassembled WGS sequence"/>
</dbReference>
<dbReference type="PROSITE" id="PS51186">
    <property type="entry name" value="GNAT"/>
    <property type="match status" value="1"/>
</dbReference>
<dbReference type="InterPro" id="IPR016181">
    <property type="entry name" value="Acyl_CoA_acyltransferase"/>
</dbReference>
<name>A0ABW4HYB0_9SPHN</name>